<accession>A0A975G6V9</accession>
<dbReference type="KEGG" id="lamb:KBB96_13360"/>
<feature type="transmembrane region" description="Helical" evidence="1">
    <location>
        <begin position="35"/>
        <end position="58"/>
    </location>
</feature>
<dbReference type="Proteomes" id="UP000676169">
    <property type="component" value="Chromosome"/>
</dbReference>
<keyword evidence="3" id="KW-1185">Reference proteome</keyword>
<dbReference type="EMBL" id="CP073100">
    <property type="protein sequence ID" value="QUE49856.1"/>
    <property type="molecule type" value="Genomic_DNA"/>
</dbReference>
<evidence type="ECO:0000313" key="3">
    <source>
        <dbReference type="Proteomes" id="UP000676169"/>
    </source>
</evidence>
<protein>
    <submittedName>
        <fullName evidence="2">Uncharacterized protein</fullName>
    </submittedName>
</protein>
<proteinExistence type="predicted"/>
<evidence type="ECO:0000256" key="1">
    <source>
        <dbReference type="SAM" id="Phobius"/>
    </source>
</evidence>
<feature type="transmembrane region" description="Helical" evidence="1">
    <location>
        <begin position="7"/>
        <end position="29"/>
    </location>
</feature>
<name>A0A975G6V9_9BACT</name>
<dbReference type="AlphaFoldDB" id="A0A975G6V9"/>
<reference evidence="2" key="1">
    <citation type="submission" date="2021-04" db="EMBL/GenBank/DDBJ databases">
        <title>Luteolibacter sp. 32A isolated from the skin of an Anderson's salamander (Ambystoma andersonii).</title>
        <authorList>
            <person name="Spergser J."/>
            <person name="Busse H.-J."/>
        </authorList>
    </citation>
    <scope>NUCLEOTIDE SEQUENCE</scope>
    <source>
        <strain evidence="2">32A</strain>
    </source>
</reference>
<keyword evidence="1" id="KW-0472">Membrane</keyword>
<gene>
    <name evidence="2" type="ORF">KBB96_13360</name>
</gene>
<organism evidence="2 3">
    <name type="scientific">Luteolibacter ambystomatis</name>
    <dbReference type="NCBI Taxonomy" id="2824561"/>
    <lineage>
        <taxon>Bacteria</taxon>
        <taxon>Pseudomonadati</taxon>
        <taxon>Verrucomicrobiota</taxon>
        <taxon>Verrucomicrobiia</taxon>
        <taxon>Verrucomicrobiales</taxon>
        <taxon>Verrucomicrobiaceae</taxon>
        <taxon>Luteolibacter</taxon>
    </lineage>
</organism>
<sequence>MSLRAFHIVFVTVCTLLFGFIAAWGLLFAHDRTSLVTALGVVGVLGLIGMPIYGVCFYRKAKKLVL</sequence>
<keyword evidence="1" id="KW-1133">Transmembrane helix</keyword>
<dbReference type="RefSeq" id="WP_211629945.1">
    <property type="nucleotide sequence ID" value="NZ_CP073100.1"/>
</dbReference>
<evidence type="ECO:0000313" key="2">
    <source>
        <dbReference type="EMBL" id="QUE49856.1"/>
    </source>
</evidence>
<keyword evidence="1" id="KW-0812">Transmembrane</keyword>